<proteinExistence type="predicted"/>
<accession>A0A5M9JSN3</accession>
<dbReference type="EMBL" id="VICG01000004">
    <property type="protein sequence ID" value="KAA8572261.1"/>
    <property type="molecule type" value="Genomic_DNA"/>
</dbReference>
<comment type="caution">
    <text evidence="2">The sequence shown here is derived from an EMBL/GenBank/DDBJ whole genome shotgun (WGS) entry which is preliminary data.</text>
</comment>
<evidence type="ECO:0000313" key="3">
    <source>
        <dbReference type="Proteomes" id="UP000322873"/>
    </source>
</evidence>
<sequence length="137" mass="14951">MAGSVAEVQPDPQGETIHAIVQTTASVSASILWKEAIEKFRKDNNVDLSKTLGKDWNLAKAGDGLEKAKQMFENARHLEGDKKDNLIKSIGGCLTWMGSASDFISENASGNYGTPFKFIFGGISYFIKAAIEMKNDF</sequence>
<dbReference type="Pfam" id="PF17109">
    <property type="entry name" value="Goodbye"/>
    <property type="match status" value="1"/>
</dbReference>
<dbReference type="Proteomes" id="UP000322873">
    <property type="component" value="Unassembled WGS sequence"/>
</dbReference>
<feature type="domain" description="Fungal STAND N-terminal Goodbye" evidence="1">
    <location>
        <begin position="33"/>
        <end position="135"/>
    </location>
</feature>
<gene>
    <name evidence="2" type="ORF">EYC84_002887</name>
</gene>
<dbReference type="AlphaFoldDB" id="A0A5M9JSN3"/>
<keyword evidence="3" id="KW-1185">Reference proteome</keyword>
<protein>
    <recommendedName>
        <fullName evidence="1">Fungal STAND N-terminal Goodbye domain-containing protein</fullName>
    </recommendedName>
</protein>
<dbReference type="InterPro" id="IPR031350">
    <property type="entry name" value="Goodbye_dom"/>
</dbReference>
<organism evidence="2 3">
    <name type="scientific">Monilinia fructicola</name>
    <name type="common">Brown rot fungus</name>
    <name type="synonym">Ciboria fructicola</name>
    <dbReference type="NCBI Taxonomy" id="38448"/>
    <lineage>
        <taxon>Eukaryota</taxon>
        <taxon>Fungi</taxon>
        <taxon>Dikarya</taxon>
        <taxon>Ascomycota</taxon>
        <taxon>Pezizomycotina</taxon>
        <taxon>Leotiomycetes</taxon>
        <taxon>Helotiales</taxon>
        <taxon>Sclerotiniaceae</taxon>
        <taxon>Monilinia</taxon>
    </lineage>
</organism>
<name>A0A5M9JSN3_MONFR</name>
<dbReference type="VEuPathDB" id="FungiDB:MFRU_003g05130"/>
<evidence type="ECO:0000259" key="1">
    <source>
        <dbReference type="Pfam" id="PF17109"/>
    </source>
</evidence>
<evidence type="ECO:0000313" key="2">
    <source>
        <dbReference type="EMBL" id="KAA8572261.1"/>
    </source>
</evidence>
<reference evidence="2 3" key="1">
    <citation type="submission" date="2019-06" db="EMBL/GenBank/DDBJ databases">
        <title>Genome Sequence of the Brown Rot Fungal Pathogen Monilinia fructicola.</title>
        <authorList>
            <person name="De Miccolis Angelini R.M."/>
            <person name="Landi L."/>
            <person name="Abate D."/>
            <person name="Pollastro S."/>
            <person name="Romanazzi G."/>
            <person name="Faretra F."/>
        </authorList>
    </citation>
    <scope>NUCLEOTIDE SEQUENCE [LARGE SCALE GENOMIC DNA]</scope>
    <source>
        <strain evidence="2 3">Mfrc123</strain>
    </source>
</reference>